<feature type="signal peptide" evidence="15">
    <location>
        <begin position="1"/>
        <end position="30"/>
    </location>
</feature>
<dbReference type="Pfam" id="PF18496">
    <property type="entry name" value="ColG_sub"/>
    <property type="match status" value="1"/>
</dbReference>
<organism evidence="17 18">
    <name type="scientific">Chengkuizengella axinellae</name>
    <dbReference type="NCBI Taxonomy" id="3064388"/>
    <lineage>
        <taxon>Bacteria</taxon>
        <taxon>Bacillati</taxon>
        <taxon>Bacillota</taxon>
        <taxon>Bacilli</taxon>
        <taxon>Bacillales</taxon>
        <taxon>Paenibacillaceae</taxon>
        <taxon>Chengkuizengella</taxon>
    </lineage>
</organism>
<evidence type="ECO:0000256" key="11">
    <source>
        <dbReference type="ARBA" id="ARBA00022833"/>
    </source>
</evidence>
<evidence type="ECO:0000256" key="10">
    <source>
        <dbReference type="ARBA" id="ARBA00022801"/>
    </source>
</evidence>
<dbReference type="Gene3D" id="3.30.980.50">
    <property type="match status" value="1"/>
</dbReference>
<dbReference type="Pfam" id="PF01752">
    <property type="entry name" value="Peptidase_M9"/>
    <property type="match status" value="1"/>
</dbReference>
<sequence length="1159" mass="129393">MKLISKKIFGKILVSILAFCLVFPSGFAFSAQNSKYSSSTQERRAPAVIKQTNIQNQESIHVKDASEFERYRPARPTISGQTADKQTVSISTNHEYTFDDLVRLSYADLVDALVTISTDEITDFWTYSQDVVDFYRDRQRLLYLIDEIEYRGSRFTSNDDQGLATLIEVLNKGFLYQWDYPDPDMEYLNDLSFRGEVTPAVLSVMNNRDFTLGTDTQEEVVTQVGYLINHATTDLTMFDEAYSIISDFNDRVDTYITDLSKTDAIYALLSGTEYNLYYNYRNGNYNSPNQAPWYGQIDTFFNEVAYILTFDQFADTDHEWLIDNAVFVITEEGRFHSNANFALNTFEDALNSYPYYGGIYLALANAVDNLGGNINYDAVVADYEDYYYGNHYSFDDGEFIIKAGDRVSRQDIERIFWAAKEEKAQFHRLYGTDDPVEAGNPDDVLTAIIYNDRDEYRMNWHLNGVGTDNGGIYIESWGTFFTWDRVVPTDSIYELEELFRHEYFHYLQSRFLVPGMWGDTALYDYDRLVWVEEGGGEFFAGATRTGIDTRSTKIGNIHSNPSDRYTLDEVLHGTYGSWDIYDYSYAFYDFIYNNHMEIFDEVKEYVSNEDAAGFDRYMDDLSRDSSLEAEFQDHVQALVDDGGRVVLVEDDYLDNHSTRSLDTISGDITSEISLSNVTERTYTSDLFDTYTVEGRYEGGRSTGETNDREQMNNIVNQVLGSLDIQWSGYRTVTAYFVNHSVNARGNYEYEVVFHGLLTGDGTGNSNDRPTAFAESSTSTADVGETVSFYGDRSTDSDGTIASYEWNFDDGSTSTRQNPTHSFSSSGNYSVTLTVTDNEGATDTDTITITVGNTTPPSSGTETEPNNRKSDASVFTESVSAHLDADAGDHTDWFTFDVASSGDVTFDLTYTSPDFNIEVEDANGVVVARPLSNATANLSAGTYYIIAYTWSGYPPLDYTISLVGGGGGSTNDAPVALAESSTATAEVGEQVTFFGDGSSDSDGTIISYAWNFDDGDTSTSQNTRHTFTAAGIYNVSLTVTDDQGATNADTITITVGSATPPSNGVILEESGTLNSTNTGVNYYFTAVGNGTTTITLTAGSADDAITWQLYETATGTRVGWARQNGNVHEYTMDLVPGTEYELSVYTWENFTINYDVVVTE</sequence>
<dbReference type="InterPro" id="IPR041379">
    <property type="entry name" value="ColG_subdomain"/>
</dbReference>
<dbReference type="InterPro" id="IPR035986">
    <property type="entry name" value="PKD_dom_sf"/>
</dbReference>
<proteinExistence type="predicted"/>
<evidence type="ECO:0000256" key="9">
    <source>
        <dbReference type="ARBA" id="ARBA00022729"/>
    </source>
</evidence>
<evidence type="ECO:0000256" key="14">
    <source>
        <dbReference type="SAM" id="MobiDB-lite"/>
    </source>
</evidence>
<keyword evidence="18" id="KW-1185">Reference proteome</keyword>
<keyword evidence="11" id="KW-0862">Zinc</keyword>
<dbReference type="EMBL" id="JAVAMP010000002">
    <property type="protein sequence ID" value="MDP5273957.1"/>
    <property type="molecule type" value="Genomic_DNA"/>
</dbReference>
<evidence type="ECO:0000256" key="1">
    <source>
        <dbReference type="ARBA" id="ARBA00000424"/>
    </source>
</evidence>
<comment type="catalytic activity">
    <reaction evidence="1">
        <text>Digestion of native collagen in the triple helical region at Xaa-|-Gly bonds. With synthetic peptides, a preference is shown for Gly at P3 and P1', Pro and Ala at P2 and P2', and hydroxyproline, Ala or Arg at P3'.</text>
        <dbReference type="EC" id="3.4.24.3"/>
    </reaction>
</comment>
<dbReference type="Gene3D" id="3.40.30.160">
    <property type="entry name" value="Collagenase ColT, N-terminal domain"/>
    <property type="match status" value="1"/>
</dbReference>
<feature type="domain" description="PKD" evidence="16">
    <location>
        <begin position="973"/>
        <end position="1054"/>
    </location>
</feature>
<evidence type="ECO:0000256" key="13">
    <source>
        <dbReference type="ARBA" id="ARBA00023145"/>
    </source>
</evidence>
<dbReference type="Gene3D" id="1.10.390.20">
    <property type="match status" value="1"/>
</dbReference>
<dbReference type="CDD" id="cd00146">
    <property type="entry name" value="PKD"/>
    <property type="match status" value="2"/>
</dbReference>
<evidence type="ECO:0000256" key="7">
    <source>
        <dbReference type="ARBA" id="ARBA00022670"/>
    </source>
</evidence>
<comment type="cofactor">
    <cofactor evidence="2">
        <name>Ca(2+)</name>
        <dbReference type="ChEBI" id="CHEBI:29108"/>
    </cofactor>
</comment>
<dbReference type="RefSeq" id="WP_305991251.1">
    <property type="nucleotide sequence ID" value="NZ_JAVAMP010000002.1"/>
</dbReference>
<dbReference type="InterPro" id="IPR013783">
    <property type="entry name" value="Ig-like_fold"/>
</dbReference>
<dbReference type="SUPFAM" id="SSF89260">
    <property type="entry name" value="Collagen-binding domain"/>
    <property type="match status" value="1"/>
</dbReference>
<feature type="compositionally biased region" description="Low complexity" evidence="14">
    <location>
        <begin position="850"/>
        <end position="863"/>
    </location>
</feature>
<comment type="subcellular location">
    <subcellularLocation>
        <location evidence="4">Secreted</location>
    </subcellularLocation>
</comment>
<dbReference type="SMART" id="SM00089">
    <property type="entry name" value="PKD"/>
    <property type="match status" value="2"/>
</dbReference>
<keyword evidence="9 15" id="KW-0732">Signal</keyword>
<accession>A0ABT9IXB5</accession>
<evidence type="ECO:0000256" key="5">
    <source>
        <dbReference type="ARBA" id="ARBA00012653"/>
    </source>
</evidence>
<evidence type="ECO:0000259" key="16">
    <source>
        <dbReference type="PROSITE" id="PS50093"/>
    </source>
</evidence>
<dbReference type="Pfam" id="PF08453">
    <property type="entry name" value="Peptidase_M9_N"/>
    <property type="match status" value="1"/>
</dbReference>
<evidence type="ECO:0000256" key="3">
    <source>
        <dbReference type="ARBA" id="ARBA00001947"/>
    </source>
</evidence>
<comment type="cofactor">
    <cofactor evidence="3">
        <name>Zn(2+)</name>
        <dbReference type="ChEBI" id="CHEBI:29105"/>
    </cofactor>
</comment>
<feature type="chain" id="PRO_5045762631" description="microbial collagenase" evidence="15">
    <location>
        <begin position="31"/>
        <end position="1159"/>
    </location>
</feature>
<keyword evidence="12" id="KW-0482">Metalloprotease</keyword>
<keyword evidence="13" id="KW-0865">Zymogen</keyword>
<evidence type="ECO:0000313" key="18">
    <source>
        <dbReference type="Proteomes" id="UP001231941"/>
    </source>
</evidence>
<comment type="caution">
    <text evidence="17">The sequence shown here is derived from an EMBL/GenBank/DDBJ whole genome shotgun (WGS) entry which is preliminary data.</text>
</comment>
<dbReference type="PROSITE" id="PS50093">
    <property type="entry name" value="PKD"/>
    <property type="match status" value="2"/>
</dbReference>
<dbReference type="InterPro" id="IPR022409">
    <property type="entry name" value="PKD/Chitinase_dom"/>
</dbReference>
<keyword evidence="10 17" id="KW-0378">Hydrolase</keyword>
<feature type="domain" description="PKD" evidence="16">
    <location>
        <begin position="769"/>
        <end position="850"/>
    </location>
</feature>
<evidence type="ECO:0000313" key="17">
    <source>
        <dbReference type="EMBL" id="MDP5273957.1"/>
    </source>
</evidence>
<evidence type="ECO:0000256" key="2">
    <source>
        <dbReference type="ARBA" id="ARBA00001913"/>
    </source>
</evidence>
<dbReference type="InterPro" id="IPR013661">
    <property type="entry name" value="Peptidase_M9_N_dom"/>
</dbReference>
<evidence type="ECO:0000256" key="15">
    <source>
        <dbReference type="SAM" id="SignalP"/>
    </source>
</evidence>
<feature type="region of interest" description="Disordered" evidence="14">
    <location>
        <begin position="850"/>
        <end position="871"/>
    </location>
</feature>
<evidence type="ECO:0000256" key="12">
    <source>
        <dbReference type="ARBA" id="ARBA00023049"/>
    </source>
</evidence>
<dbReference type="InterPro" id="IPR002169">
    <property type="entry name" value="Peptidase_M9A/M9B"/>
</dbReference>
<dbReference type="PRINTS" id="PR00931">
    <property type="entry name" value="MICOLLPTASE"/>
</dbReference>
<gene>
    <name evidence="17" type="ORF">Q5Y73_07565</name>
</gene>
<reference evidence="17 18" key="1">
    <citation type="submission" date="2023-08" db="EMBL/GenBank/DDBJ databases">
        <authorList>
            <person name="Park J.-S."/>
        </authorList>
    </citation>
    <scope>NUCLEOTIDE SEQUENCE [LARGE SCALE GENOMIC DNA]</scope>
    <source>
        <strain evidence="17 18">2205SS18-9</strain>
    </source>
</reference>
<dbReference type="GO" id="GO:0004222">
    <property type="term" value="F:metalloendopeptidase activity"/>
    <property type="evidence" value="ECO:0007669"/>
    <property type="project" value="UniProtKB-EC"/>
</dbReference>
<dbReference type="Proteomes" id="UP001231941">
    <property type="component" value="Unassembled WGS sequence"/>
</dbReference>
<dbReference type="InterPro" id="IPR000601">
    <property type="entry name" value="PKD_dom"/>
</dbReference>
<keyword evidence="6" id="KW-0964">Secreted</keyword>
<evidence type="ECO:0000256" key="8">
    <source>
        <dbReference type="ARBA" id="ARBA00022723"/>
    </source>
</evidence>
<dbReference type="Gene3D" id="2.60.120.380">
    <property type="match status" value="2"/>
</dbReference>
<keyword evidence="7" id="KW-0645">Protease</keyword>
<protein>
    <recommendedName>
        <fullName evidence="5">microbial collagenase</fullName>
        <ecNumber evidence="5">3.4.24.3</ecNumber>
    </recommendedName>
</protein>
<dbReference type="Gene3D" id="2.60.40.10">
    <property type="entry name" value="Immunoglobulins"/>
    <property type="match status" value="2"/>
</dbReference>
<name>A0ABT9IXB5_9BACL</name>
<evidence type="ECO:0000256" key="6">
    <source>
        <dbReference type="ARBA" id="ARBA00022525"/>
    </source>
</evidence>
<keyword evidence="8" id="KW-0479">Metal-binding</keyword>
<dbReference type="EC" id="3.4.24.3" evidence="5"/>
<evidence type="ECO:0000256" key="4">
    <source>
        <dbReference type="ARBA" id="ARBA00004613"/>
    </source>
</evidence>
<dbReference type="SUPFAM" id="SSF49299">
    <property type="entry name" value="PKD domain"/>
    <property type="match status" value="2"/>
</dbReference>
<dbReference type="Pfam" id="PF18911">
    <property type="entry name" value="PKD_4"/>
    <property type="match status" value="2"/>
</dbReference>